<name>A0A4U1I5Z7_9BURK</name>
<sequence>MEGIDSASRGYRDDVQQLIDDKYSAVPAVKAAAESAARVLQTSIRSSTLSIADTSSFVIAEGQAGTCAAVNVSEEHERELFEAINAVYARTFNTDARLAARRQFIAHATNVTVLDADPSACAPARAAQ</sequence>
<keyword evidence="2" id="KW-1185">Reference proteome</keyword>
<dbReference type="AlphaFoldDB" id="A0A4U1I5Z7"/>
<accession>A0A4U1I5Z7</accession>
<organism evidence="1 2">
    <name type="scientific">Trinickia terrae</name>
    <dbReference type="NCBI Taxonomy" id="2571161"/>
    <lineage>
        <taxon>Bacteria</taxon>
        <taxon>Pseudomonadati</taxon>
        <taxon>Pseudomonadota</taxon>
        <taxon>Betaproteobacteria</taxon>
        <taxon>Burkholderiales</taxon>
        <taxon>Burkholderiaceae</taxon>
        <taxon>Trinickia</taxon>
    </lineage>
</organism>
<comment type="caution">
    <text evidence="1">The sequence shown here is derived from an EMBL/GenBank/DDBJ whole genome shotgun (WGS) entry which is preliminary data.</text>
</comment>
<gene>
    <name evidence="1" type="ORF">FAZ69_13645</name>
</gene>
<dbReference type="Proteomes" id="UP000305539">
    <property type="component" value="Unassembled WGS sequence"/>
</dbReference>
<dbReference type="RefSeq" id="WP_136895271.1">
    <property type="nucleotide sequence ID" value="NZ_SWJE01000006.1"/>
</dbReference>
<protein>
    <submittedName>
        <fullName evidence="1">Uncharacterized protein</fullName>
    </submittedName>
</protein>
<reference evidence="1 2" key="1">
    <citation type="submission" date="2019-04" db="EMBL/GenBank/DDBJ databases">
        <title>Trinickia sp. 7GSK02, isolated from subtropical forest soil.</title>
        <authorList>
            <person name="Gao Z.-H."/>
            <person name="Qiu L.-H."/>
        </authorList>
    </citation>
    <scope>NUCLEOTIDE SEQUENCE [LARGE SCALE GENOMIC DNA]</scope>
    <source>
        <strain evidence="1 2">7GSK02</strain>
    </source>
</reference>
<evidence type="ECO:0000313" key="2">
    <source>
        <dbReference type="Proteomes" id="UP000305539"/>
    </source>
</evidence>
<proteinExistence type="predicted"/>
<evidence type="ECO:0000313" key="1">
    <source>
        <dbReference type="EMBL" id="TKC88784.1"/>
    </source>
</evidence>
<dbReference type="EMBL" id="SWJE01000006">
    <property type="protein sequence ID" value="TKC88784.1"/>
    <property type="molecule type" value="Genomic_DNA"/>
</dbReference>